<feature type="compositionally biased region" description="Polar residues" evidence="1">
    <location>
        <begin position="365"/>
        <end position="377"/>
    </location>
</feature>
<dbReference type="KEGG" id="tml:GSTUM_00002923001"/>
<protein>
    <submittedName>
        <fullName evidence="2">(Perigord truffle) hypothetical protein</fullName>
    </submittedName>
</protein>
<evidence type="ECO:0000256" key="1">
    <source>
        <dbReference type="SAM" id="MobiDB-lite"/>
    </source>
</evidence>
<sequence>MCFSKGRFCKRHTSNRTQNPDVGEWLKPIKSDKHGTGPLPPTLPVLSVTKPKSIVMKESLGATSPTIAIESPDNLRIELNANGVKDSLSTALVDTPVGEVGRKAEKVKSIICEVQKSKDGQDEESVDAHLVNLDVSAESATANVAEKSIVEAAEETADPEEIATRNFDATRSDDLTTHVASGVGQENEEGKAESETFSCFNGDFTRDDGNEDSSKSNPATPEISDQWVECAKEVEGTEAERAAAEATETGAAKVSLKEVDITSLDPGPVFDFSDIGEVEMPDSALFHDMYADSIWSGSVVTRNPGILLARSRDYRRYGLEPPGDCIKDEEDTPELTYTVDGVPRAPGRFGRYIRLREWKTHNDSQSYYPTLQSTPSYDSRGKKLDRSGGGRY</sequence>
<name>D5G880_TUBMM</name>
<evidence type="ECO:0000313" key="2">
    <source>
        <dbReference type="EMBL" id="CAZ80723.1"/>
    </source>
</evidence>
<organism evidence="2 3">
    <name type="scientific">Tuber melanosporum (strain Mel28)</name>
    <name type="common">Perigord black truffle</name>
    <dbReference type="NCBI Taxonomy" id="656061"/>
    <lineage>
        <taxon>Eukaryota</taxon>
        <taxon>Fungi</taxon>
        <taxon>Dikarya</taxon>
        <taxon>Ascomycota</taxon>
        <taxon>Pezizomycotina</taxon>
        <taxon>Pezizomycetes</taxon>
        <taxon>Pezizales</taxon>
        <taxon>Tuberaceae</taxon>
        <taxon>Tuber</taxon>
    </lineage>
</organism>
<dbReference type="AlphaFoldDB" id="D5G880"/>
<dbReference type="RefSeq" id="XP_002836532.1">
    <property type="nucleotide sequence ID" value="XM_002836486.1"/>
</dbReference>
<accession>D5G880</accession>
<feature type="region of interest" description="Disordered" evidence="1">
    <location>
        <begin position="201"/>
        <end position="223"/>
    </location>
</feature>
<dbReference type="EMBL" id="FN430041">
    <property type="protein sequence ID" value="CAZ80723.1"/>
    <property type="molecule type" value="Genomic_DNA"/>
</dbReference>
<dbReference type="Proteomes" id="UP000006911">
    <property type="component" value="Unassembled WGS sequence"/>
</dbReference>
<evidence type="ECO:0000313" key="3">
    <source>
        <dbReference type="Proteomes" id="UP000006911"/>
    </source>
</evidence>
<feature type="compositionally biased region" description="Basic and acidic residues" evidence="1">
    <location>
        <begin position="204"/>
        <end position="214"/>
    </location>
</feature>
<feature type="region of interest" description="Disordered" evidence="1">
    <location>
        <begin position="365"/>
        <end position="392"/>
    </location>
</feature>
<keyword evidence="3" id="KW-1185">Reference proteome</keyword>
<dbReference type="HOGENOM" id="CLU_704359_0_0_1"/>
<gene>
    <name evidence="2" type="ORF">GSTUM_00002923001</name>
</gene>
<proteinExistence type="predicted"/>
<reference evidence="2 3" key="1">
    <citation type="journal article" date="2010" name="Nature">
        <title>Perigord black truffle genome uncovers evolutionary origins and mechanisms of symbiosis.</title>
        <authorList>
            <person name="Martin F."/>
            <person name="Kohler A."/>
            <person name="Murat C."/>
            <person name="Balestrini R."/>
            <person name="Coutinho P.M."/>
            <person name="Jaillon O."/>
            <person name="Montanini B."/>
            <person name="Morin E."/>
            <person name="Noel B."/>
            <person name="Percudani R."/>
            <person name="Porcel B."/>
            <person name="Rubini A."/>
            <person name="Amicucci A."/>
            <person name="Amselem J."/>
            <person name="Anthouard V."/>
            <person name="Arcioni S."/>
            <person name="Artiguenave F."/>
            <person name="Aury J.M."/>
            <person name="Ballario P."/>
            <person name="Bolchi A."/>
            <person name="Brenna A."/>
            <person name="Brun A."/>
            <person name="Buee M."/>
            <person name="Cantarel B."/>
            <person name="Chevalier G."/>
            <person name="Couloux A."/>
            <person name="Da Silva C."/>
            <person name="Denoeud F."/>
            <person name="Duplessis S."/>
            <person name="Ghignone S."/>
            <person name="Hilselberger B."/>
            <person name="Iotti M."/>
            <person name="Marcais B."/>
            <person name="Mello A."/>
            <person name="Miranda M."/>
            <person name="Pacioni G."/>
            <person name="Quesneville H."/>
            <person name="Riccioni C."/>
            <person name="Ruotolo R."/>
            <person name="Splivallo R."/>
            <person name="Stocchi V."/>
            <person name="Tisserant E."/>
            <person name="Viscomi A.R."/>
            <person name="Zambonelli A."/>
            <person name="Zampieri E."/>
            <person name="Henrissat B."/>
            <person name="Lebrun M.H."/>
            <person name="Paolocci F."/>
            <person name="Bonfante P."/>
            <person name="Ottonello S."/>
            <person name="Wincker P."/>
        </authorList>
    </citation>
    <scope>NUCLEOTIDE SEQUENCE [LARGE SCALE GENOMIC DNA]</scope>
    <source>
        <strain evidence="2 3">Mel28</strain>
    </source>
</reference>
<feature type="compositionally biased region" description="Basic and acidic residues" evidence="1">
    <location>
        <begin position="379"/>
        <end position="392"/>
    </location>
</feature>
<dbReference type="GeneID" id="9188325"/>
<dbReference type="InParanoid" id="D5G880"/>